<gene>
    <name evidence="1" type="ORF">EV209_2244</name>
</gene>
<accession>A0A4Q7P6R7</accession>
<evidence type="ECO:0000313" key="2">
    <source>
        <dbReference type="Proteomes" id="UP000292927"/>
    </source>
</evidence>
<keyword evidence="2" id="KW-1185">Reference proteome</keyword>
<comment type="caution">
    <text evidence="1">The sequence shown here is derived from an EMBL/GenBank/DDBJ whole genome shotgun (WGS) entry which is preliminary data.</text>
</comment>
<dbReference type="Proteomes" id="UP000292927">
    <property type="component" value="Unassembled WGS sequence"/>
</dbReference>
<dbReference type="EMBL" id="SGXF01000004">
    <property type="protein sequence ID" value="RZS94402.1"/>
    <property type="molecule type" value="Genomic_DNA"/>
</dbReference>
<evidence type="ECO:0000313" key="1">
    <source>
        <dbReference type="EMBL" id="RZS94402.1"/>
    </source>
</evidence>
<reference evidence="1 2" key="1">
    <citation type="submission" date="2019-02" db="EMBL/GenBank/DDBJ databases">
        <title>Genomic Encyclopedia of Type Strains, Phase IV (KMG-IV): sequencing the most valuable type-strain genomes for metagenomic binning, comparative biology and taxonomic classification.</title>
        <authorList>
            <person name="Goeker M."/>
        </authorList>
    </citation>
    <scope>NUCLEOTIDE SEQUENCE [LARGE SCALE GENOMIC DNA]</scope>
    <source>
        <strain evidence="1 2">DSM 29486</strain>
    </source>
</reference>
<name>A0A4Q7P6R7_9FIRM</name>
<organism evidence="1 2">
    <name type="scientific">Cuneatibacter caecimuris</name>
    <dbReference type="NCBI Taxonomy" id="1796618"/>
    <lineage>
        <taxon>Bacteria</taxon>
        <taxon>Bacillati</taxon>
        <taxon>Bacillota</taxon>
        <taxon>Clostridia</taxon>
        <taxon>Lachnospirales</taxon>
        <taxon>Lachnospiraceae</taxon>
        <taxon>Cuneatibacter</taxon>
    </lineage>
</organism>
<sequence>MLTKEKIIRKNMCLDCLNRANRNRVKVKKSEVLVYFTPEICYYCGRPRHILRRLRRLSMWKMLFLRLPHEKYVNQAKKE</sequence>
<proteinExistence type="predicted"/>
<protein>
    <submittedName>
        <fullName evidence="1">Uncharacterized protein</fullName>
    </submittedName>
</protein>
<dbReference type="AlphaFoldDB" id="A0A4Q7P6R7"/>